<dbReference type="SUPFAM" id="SSF82199">
    <property type="entry name" value="SET domain"/>
    <property type="match status" value="1"/>
</dbReference>
<dbReference type="Proteomes" id="UP000247233">
    <property type="component" value="Unassembled WGS sequence"/>
</dbReference>
<dbReference type="PANTHER" id="PTHR13271">
    <property type="entry name" value="UNCHARACTERIZED PUTATIVE METHYLTRANSFERASE"/>
    <property type="match status" value="1"/>
</dbReference>
<dbReference type="EMBL" id="MSFL01000006">
    <property type="protein sequence ID" value="PWY87628.1"/>
    <property type="molecule type" value="Genomic_DNA"/>
</dbReference>
<gene>
    <name evidence="2" type="ORF">BO70DRAFT_385890</name>
</gene>
<dbReference type="GeneID" id="37068012"/>
<dbReference type="AlphaFoldDB" id="A0A317WRU1"/>
<dbReference type="InterPro" id="IPR046341">
    <property type="entry name" value="SET_dom_sf"/>
</dbReference>
<dbReference type="Gene3D" id="3.90.1410.10">
    <property type="entry name" value="set domain protein methyltransferase, domain 1"/>
    <property type="match status" value="1"/>
</dbReference>
<dbReference type="InterPro" id="IPR001214">
    <property type="entry name" value="SET_dom"/>
</dbReference>
<organism evidence="2 3">
    <name type="scientific">Aspergillus heteromorphus CBS 117.55</name>
    <dbReference type="NCBI Taxonomy" id="1448321"/>
    <lineage>
        <taxon>Eukaryota</taxon>
        <taxon>Fungi</taxon>
        <taxon>Dikarya</taxon>
        <taxon>Ascomycota</taxon>
        <taxon>Pezizomycotina</taxon>
        <taxon>Eurotiomycetes</taxon>
        <taxon>Eurotiomycetidae</taxon>
        <taxon>Eurotiales</taxon>
        <taxon>Aspergillaceae</taxon>
        <taxon>Aspergillus</taxon>
        <taxon>Aspergillus subgen. Circumdati</taxon>
    </lineage>
</organism>
<feature type="domain" description="SET" evidence="1">
    <location>
        <begin position="169"/>
        <end position="289"/>
    </location>
</feature>
<dbReference type="STRING" id="1448321.A0A317WRU1"/>
<evidence type="ECO:0000259" key="1">
    <source>
        <dbReference type="PROSITE" id="PS50280"/>
    </source>
</evidence>
<dbReference type="PANTHER" id="PTHR13271:SF135">
    <property type="entry name" value="SET DOMAIN PROTEIN (AFU_ORTHOLOGUE AFUA_4G11040)"/>
    <property type="match status" value="1"/>
</dbReference>
<proteinExistence type="predicted"/>
<dbReference type="OrthoDB" id="42889at2759"/>
<comment type="caution">
    <text evidence="2">The sequence shown here is derived from an EMBL/GenBank/DDBJ whole genome shotgun (WGS) entry which is preliminary data.</text>
</comment>
<dbReference type="GO" id="GO:0016279">
    <property type="term" value="F:protein-lysine N-methyltransferase activity"/>
    <property type="evidence" value="ECO:0007669"/>
    <property type="project" value="TreeGrafter"/>
</dbReference>
<name>A0A317WRU1_9EURO</name>
<accession>A0A317WRU1</accession>
<evidence type="ECO:0000313" key="3">
    <source>
        <dbReference type="Proteomes" id="UP000247233"/>
    </source>
</evidence>
<dbReference type="PROSITE" id="PS50280">
    <property type="entry name" value="SET"/>
    <property type="match status" value="1"/>
</dbReference>
<sequence length="708" mass="79046">MHGFCLSLLPSGLHSFIPPSSSSNNNDNIDTSLQIYNDLVQWTLQNGGHLHPSVQIAKDAQRGVHFQVRKDWTQRVPTDTHIIKTPLATTMSNSSNASSVSFKSHGVHLPHAFMQAVGPKETTTFFLMGQYLRGAEGFWFPYLRTLPRPGTLTTPVYYEGEDLEWLSGTSLVVAREKRVDMLREGFERGMRELRDAGGVEGVDGGEFTWDLYLWASAIITSRAFSAKVLCGVISEEEAKEENVAVLLPLIDMGNHRPLAKVEWRAGDDNVAFVVLEDVAAGEEISNNYGPRNNESLMMNYGFCMPNNPCDHRIVSLRAPPGSPLQVARSHQLQMFPELAGAEKEDHYYVFNVFYPLLAPDSAMEHSVFSPALLDAVSVLGANNRELETLEITSHAIKIPNAYGNSRALLAALSQVTIELITHALKLRSTGSDLQTPKNLKQAHAKVYRDSQILLSETALVIATWTLNRARQHKFTGTWEETKRVLGAHLARIPAGRFPPEIMSRIQMRILERQSLLTHNGELFTLNELPDLLPAAMQQPCKACFQDVLSVSENAIPALAGSEESSPFAFPMFICLVVAVHLSSQSAGVSLPSRLSRWAAFLLENYPPPPTDVAWAVEDEDDEYLLSQFDAAMEDLRTQNKRVFVPLERFTGDWQKDDWWLSPNWLRWAWMVWEQETVGVPEKPLGLLAGGGRGQVQLATETFLYIPQE</sequence>
<keyword evidence="3" id="KW-1185">Reference proteome</keyword>
<reference evidence="2 3" key="1">
    <citation type="submission" date="2016-12" db="EMBL/GenBank/DDBJ databases">
        <title>The genomes of Aspergillus section Nigri reveals drivers in fungal speciation.</title>
        <authorList>
            <consortium name="DOE Joint Genome Institute"/>
            <person name="Vesth T.C."/>
            <person name="Nybo J."/>
            <person name="Theobald S."/>
            <person name="Brandl J."/>
            <person name="Frisvad J.C."/>
            <person name="Nielsen K.F."/>
            <person name="Lyhne E.K."/>
            <person name="Kogle M.E."/>
            <person name="Kuo A."/>
            <person name="Riley R."/>
            <person name="Clum A."/>
            <person name="Nolan M."/>
            <person name="Lipzen A."/>
            <person name="Salamov A."/>
            <person name="Henrissat B."/>
            <person name="Wiebenga A."/>
            <person name="De Vries R.P."/>
            <person name="Grigoriev I.V."/>
            <person name="Mortensen U.H."/>
            <person name="Andersen M.R."/>
            <person name="Baker S.E."/>
        </authorList>
    </citation>
    <scope>NUCLEOTIDE SEQUENCE [LARGE SCALE GENOMIC DNA]</scope>
    <source>
        <strain evidence="2 3">CBS 117.55</strain>
    </source>
</reference>
<dbReference type="RefSeq" id="XP_025401511.1">
    <property type="nucleotide sequence ID" value="XM_025545775.1"/>
</dbReference>
<protein>
    <submittedName>
        <fullName evidence="2">SET domain protein</fullName>
    </submittedName>
</protein>
<dbReference type="VEuPathDB" id="FungiDB:BO70DRAFT_385890"/>
<dbReference type="InterPro" id="IPR050600">
    <property type="entry name" value="SETD3_SETD6_MTase"/>
</dbReference>
<evidence type="ECO:0000313" key="2">
    <source>
        <dbReference type="EMBL" id="PWY87628.1"/>
    </source>
</evidence>